<proteinExistence type="inferred from homology"/>
<dbReference type="Gene3D" id="3.90.1150.170">
    <property type="match status" value="1"/>
</dbReference>
<dbReference type="Proteomes" id="UP000683360">
    <property type="component" value="Unassembled WGS sequence"/>
</dbReference>
<dbReference type="InterPro" id="IPR015421">
    <property type="entry name" value="PyrdxlP-dep_Trfase_major"/>
</dbReference>
<evidence type="ECO:0000313" key="9">
    <source>
        <dbReference type="Proteomes" id="UP000683360"/>
    </source>
</evidence>
<dbReference type="SUPFAM" id="SSF53383">
    <property type="entry name" value="PLP-dependent transferases"/>
    <property type="match status" value="1"/>
</dbReference>
<accession>A0A8S3UGN9</accession>
<evidence type="ECO:0000256" key="5">
    <source>
        <dbReference type="ARBA" id="ARBA00023239"/>
    </source>
</evidence>
<dbReference type="OrthoDB" id="392571at2759"/>
<dbReference type="InterPro" id="IPR015424">
    <property type="entry name" value="PyrdxlP-dep_Trfase"/>
</dbReference>
<dbReference type="AlphaFoldDB" id="A0A8S3UGN9"/>
<dbReference type="GO" id="GO:0005737">
    <property type="term" value="C:cytoplasm"/>
    <property type="evidence" value="ECO:0007669"/>
    <property type="project" value="TreeGrafter"/>
</dbReference>
<comment type="caution">
    <text evidence="8">The sequence shown here is derived from an EMBL/GenBank/DDBJ whole genome shotgun (WGS) entry which is preliminary data.</text>
</comment>
<dbReference type="EMBL" id="CAJPWZ010002752">
    <property type="protein sequence ID" value="CAG2244946.1"/>
    <property type="molecule type" value="Genomic_DNA"/>
</dbReference>
<sequence length="346" mass="39483">MAESDNSNCLKGYSYAEPEIQQFVKDFSKLILEDALIPQTDPNTKVLNFKQPLDLQKYLDLEIYEESIPREKLLELGKKVIGGSIVSGHPHFFNTMYTAIDPYSLFGAWLTEALNCNVHTYEVSPVMVTLENYIFKKISSVIGYPDGEGIFCPGSSFSNLTAIHLARFRYNSTLKEKGMFTCEPMTILKSEDAHYSIEKGASFLGFGTDNVVTIKTDDRGRIVPKDLEHKICQCKQNVAEFKHRRFNGKAAHNHLHFYKIVPAFQQEAKTVSITQQLVSEQQLSRYQRDTYKQLQGRLTSLWDQYEEDSIRTSDFLRSVGHLYAPPVPQPETLPESDSEDSDYESD</sequence>
<dbReference type="GO" id="GO:0030170">
    <property type="term" value="F:pyridoxal phosphate binding"/>
    <property type="evidence" value="ECO:0007669"/>
    <property type="project" value="InterPro"/>
</dbReference>
<evidence type="ECO:0000256" key="7">
    <source>
        <dbReference type="SAM" id="MobiDB-lite"/>
    </source>
</evidence>
<feature type="region of interest" description="Disordered" evidence="7">
    <location>
        <begin position="321"/>
        <end position="346"/>
    </location>
</feature>
<keyword evidence="9" id="KW-1185">Reference proteome</keyword>
<evidence type="ECO:0000256" key="2">
    <source>
        <dbReference type="ARBA" id="ARBA00009533"/>
    </source>
</evidence>
<evidence type="ECO:0000313" key="8">
    <source>
        <dbReference type="EMBL" id="CAG2244946.1"/>
    </source>
</evidence>
<dbReference type="PANTHER" id="PTHR45677">
    <property type="entry name" value="GLUTAMATE DECARBOXYLASE-RELATED"/>
    <property type="match status" value="1"/>
</dbReference>
<protein>
    <submittedName>
        <fullName evidence="8">Acidic amino acid decarboxylase GADL1</fullName>
    </submittedName>
</protein>
<dbReference type="Gene3D" id="3.40.640.10">
    <property type="entry name" value="Type I PLP-dependent aspartate aminotransferase-like (Major domain)"/>
    <property type="match status" value="1"/>
</dbReference>
<dbReference type="InterPro" id="IPR002129">
    <property type="entry name" value="PyrdxlP-dep_de-COase"/>
</dbReference>
<keyword evidence="5 6" id="KW-0456">Lyase</keyword>
<organism evidence="8 9">
    <name type="scientific">Mytilus edulis</name>
    <name type="common">Blue mussel</name>
    <dbReference type="NCBI Taxonomy" id="6550"/>
    <lineage>
        <taxon>Eukaryota</taxon>
        <taxon>Metazoa</taxon>
        <taxon>Spiralia</taxon>
        <taxon>Lophotrochozoa</taxon>
        <taxon>Mollusca</taxon>
        <taxon>Bivalvia</taxon>
        <taxon>Autobranchia</taxon>
        <taxon>Pteriomorphia</taxon>
        <taxon>Mytilida</taxon>
        <taxon>Mytiloidea</taxon>
        <taxon>Mytilidae</taxon>
        <taxon>Mytilinae</taxon>
        <taxon>Mytilus</taxon>
    </lineage>
</organism>
<dbReference type="GO" id="GO:0016831">
    <property type="term" value="F:carboxy-lyase activity"/>
    <property type="evidence" value="ECO:0007669"/>
    <property type="project" value="UniProtKB-KW"/>
</dbReference>
<comment type="cofactor">
    <cofactor evidence="1 6">
        <name>pyridoxal 5'-phosphate</name>
        <dbReference type="ChEBI" id="CHEBI:597326"/>
    </cofactor>
</comment>
<evidence type="ECO:0000256" key="4">
    <source>
        <dbReference type="ARBA" id="ARBA00022898"/>
    </source>
</evidence>
<feature type="compositionally biased region" description="Acidic residues" evidence="7">
    <location>
        <begin position="334"/>
        <end position="346"/>
    </location>
</feature>
<dbReference type="GO" id="GO:0019752">
    <property type="term" value="P:carboxylic acid metabolic process"/>
    <property type="evidence" value="ECO:0007669"/>
    <property type="project" value="InterPro"/>
</dbReference>
<evidence type="ECO:0000256" key="3">
    <source>
        <dbReference type="ARBA" id="ARBA00022793"/>
    </source>
</evidence>
<dbReference type="Pfam" id="PF00282">
    <property type="entry name" value="Pyridoxal_deC"/>
    <property type="match status" value="1"/>
</dbReference>
<name>A0A8S3UGN9_MYTED</name>
<reference evidence="8" key="1">
    <citation type="submission" date="2021-03" db="EMBL/GenBank/DDBJ databases">
        <authorList>
            <person name="Bekaert M."/>
        </authorList>
    </citation>
    <scope>NUCLEOTIDE SEQUENCE</scope>
</reference>
<comment type="similarity">
    <text evidence="2 6">Belongs to the group II decarboxylase family.</text>
</comment>
<evidence type="ECO:0000256" key="1">
    <source>
        <dbReference type="ARBA" id="ARBA00001933"/>
    </source>
</evidence>
<evidence type="ECO:0000256" key="6">
    <source>
        <dbReference type="RuleBase" id="RU000382"/>
    </source>
</evidence>
<keyword evidence="4 6" id="KW-0663">Pyridoxal phosphate</keyword>
<keyword evidence="3" id="KW-0210">Decarboxylase</keyword>
<dbReference type="PANTHER" id="PTHR45677:SF8">
    <property type="entry name" value="CYSTEINE SULFINIC ACID DECARBOXYLASE"/>
    <property type="match status" value="1"/>
</dbReference>
<gene>
    <name evidence="8" type="ORF">MEDL_56968</name>
</gene>